<comment type="caution">
    <text evidence="1">The sequence shown here is derived from an EMBL/GenBank/DDBJ whole genome shotgun (WGS) entry which is preliminary data.</text>
</comment>
<evidence type="ECO:0000313" key="2">
    <source>
        <dbReference type="Proteomes" id="UP000276133"/>
    </source>
</evidence>
<dbReference type="AlphaFoldDB" id="A0A3M7QAK2"/>
<proteinExistence type="predicted"/>
<keyword evidence="2" id="KW-1185">Reference proteome</keyword>
<name>A0A3M7QAK2_BRAPC</name>
<evidence type="ECO:0000313" key="1">
    <source>
        <dbReference type="EMBL" id="RNA08436.1"/>
    </source>
</evidence>
<feature type="non-terminal residue" evidence="1">
    <location>
        <position position="62"/>
    </location>
</feature>
<accession>A0A3M7QAK2</accession>
<protein>
    <submittedName>
        <fullName evidence="1">Uncharacterized protein</fullName>
    </submittedName>
</protein>
<sequence>MVKMEKSIILKKLISKQMVKLKHNDKIISQNFSNYTPIDFVELEEDVPSHEEVQFLHNRNLR</sequence>
<gene>
    <name evidence="1" type="ORF">BpHYR1_008900</name>
</gene>
<dbReference type="Proteomes" id="UP000276133">
    <property type="component" value="Unassembled WGS sequence"/>
</dbReference>
<reference evidence="1 2" key="1">
    <citation type="journal article" date="2018" name="Sci. Rep.">
        <title>Genomic signatures of local adaptation to the degree of environmental predictability in rotifers.</title>
        <authorList>
            <person name="Franch-Gras L."/>
            <person name="Hahn C."/>
            <person name="Garcia-Roger E.M."/>
            <person name="Carmona M.J."/>
            <person name="Serra M."/>
            <person name="Gomez A."/>
        </authorList>
    </citation>
    <scope>NUCLEOTIDE SEQUENCE [LARGE SCALE GENOMIC DNA]</scope>
    <source>
        <strain evidence="1">HYR1</strain>
    </source>
</reference>
<dbReference type="EMBL" id="REGN01006746">
    <property type="protein sequence ID" value="RNA08436.1"/>
    <property type="molecule type" value="Genomic_DNA"/>
</dbReference>
<organism evidence="1 2">
    <name type="scientific">Brachionus plicatilis</name>
    <name type="common">Marine rotifer</name>
    <name type="synonym">Brachionus muelleri</name>
    <dbReference type="NCBI Taxonomy" id="10195"/>
    <lineage>
        <taxon>Eukaryota</taxon>
        <taxon>Metazoa</taxon>
        <taxon>Spiralia</taxon>
        <taxon>Gnathifera</taxon>
        <taxon>Rotifera</taxon>
        <taxon>Eurotatoria</taxon>
        <taxon>Monogononta</taxon>
        <taxon>Pseudotrocha</taxon>
        <taxon>Ploima</taxon>
        <taxon>Brachionidae</taxon>
        <taxon>Brachionus</taxon>
    </lineage>
</organism>